<evidence type="ECO:0000313" key="4">
    <source>
        <dbReference type="Proteomes" id="UP001556367"/>
    </source>
</evidence>
<feature type="chain" id="PRO_5046190426" evidence="2">
    <location>
        <begin position="20"/>
        <end position="286"/>
    </location>
</feature>
<evidence type="ECO:0000256" key="2">
    <source>
        <dbReference type="SAM" id="SignalP"/>
    </source>
</evidence>
<protein>
    <submittedName>
        <fullName evidence="3">Uncharacterized protein</fullName>
    </submittedName>
</protein>
<dbReference type="Gene3D" id="3.90.175.10">
    <property type="entry name" value="Diphtheria Toxin, domain 1"/>
    <property type="match status" value="1"/>
</dbReference>
<dbReference type="EMBL" id="JASNQZ010000008">
    <property type="protein sequence ID" value="KAL0953128.1"/>
    <property type="molecule type" value="Genomic_DNA"/>
</dbReference>
<feature type="signal peptide" evidence="2">
    <location>
        <begin position="1"/>
        <end position="19"/>
    </location>
</feature>
<evidence type="ECO:0000256" key="1">
    <source>
        <dbReference type="SAM" id="MobiDB-lite"/>
    </source>
</evidence>
<dbReference type="InterPro" id="IPR045564">
    <property type="entry name" value="DUF5910"/>
</dbReference>
<dbReference type="Proteomes" id="UP001556367">
    <property type="component" value="Unassembled WGS sequence"/>
</dbReference>
<accession>A0ABR3JCG2</accession>
<keyword evidence="4" id="KW-1185">Reference proteome</keyword>
<feature type="region of interest" description="Disordered" evidence="1">
    <location>
        <begin position="42"/>
        <end position="61"/>
    </location>
</feature>
<dbReference type="SUPFAM" id="SSF56399">
    <property type="entry name" value="ADP-ribosylation"/>
    <property type="match status" value="1"/>
</dbReference>
<keyword evidence="2" id="KW-0732">Signal</keyword>
<proteinExistence type="predicted"/>
<dbReference type="Pfam" id="PF19287">
    <property type="entry name" value="DUF5910"/>
    <property type="match status" value="1"/>
</dbReference>
<gene>
    <name evidence="3" type="ORF">HGRIS_004397</name>
</gene>
<reference evidence="4" key="1">
    <citation type="submission" date="2024-06" db="EMBL/GenBank/DDBJ databases">
        <title>Multi-omics analyses provide insights into the biosynthesis of the anticancer antibiotic pleurotin in Hohenbuehelia grisea.</title>
        <authorList>
            <person name="Weaver J.A."/>
            <person name="Alberti F."/>
        </authorList>
    </citation>
    <scope>NUCLEOTIDE SEQUENCE [LARGE SCALE GENOMIC DNA]</scope>
    <source>
        <strain evidence="4">T-177</strain>
    </source>
</reference>
<organism evidence="3 4">
    <name type="scientific">Hohenbuehelia grisea</name>
    <dbReference type="NCBI Taxonomy" id="104357"/>
    <lineage>
        <taxon>Eukaryota</taxon>
        <taxon>Fungi</taxon>
        <taxon>Dikarya</taxon>
        <taxon>Basidiomycota</taxon>
        <taxon>Agaricomycotina</taxon>
        <taxon>Agaricomycetes</taxon>
        <taxon>Agaricomycetidae</taxon>
        <taxon>Agaricales</taxon>
        <taxon>Pleurotineae</taxon>
        <taxon>Pleurotaceae</taxon>
        <taxon>Hohenbuehelia</taxon>
    </lineage>
</organism>
<comment type="caution">
    <text evidence="3">The sequence shown here is derived from an EMBL/GenBank/DDBJ whole genome shotgun (WGS) entry which is preliminary data.</text>
</comment>
<evidence type="ECO:0000313" key="3">
    <source>
        <dbReference type="EMBL" id="KAL0953128.1"/>
    </source>
</evidence>
<sequence>MRCSSTSFALFSLLGAVVAVPVNVASGVTFSAPVPLSSTSLWERGGPGMSGGSGPPPAPAPVQPEPSWVFIGFRGTHSRNAEAYRRQDWGTATPNGSGEELGKGIYVTDKIADAHYYAERAAQDYQGTVSASICAIFMKSDQFVRTMKVFLPPSVLYAGDFGSSGALLSQAQWITSSVLPQPANELPDNSKLLLAARIMKLSSEKPLLHSSHNQMLIPVGLIPSLHVSECIDYPRESGPSQLLSRLPMNMDYRFLYQAWRIFGTHRDDMPPVQMMPAASAPVQQAQ</sequence>
<name>A0ABR3JCG2_9AGAR</name>